<reference evidence="1 2" key="1">
    <citation type="submission" date="2020-09" db="EMBL/GenBank/DDBJ databases">
        <title>An Earliest Endosymbiont, Wolbachia massiliensis sp. nov., Strain PL13 From the Bed Bug (Cimex hemipterius), Type strain of a New supergroup T.</title>
        <authorList>
            <person name="Laidoudi Y."/>
            <person name="Levasseur A."/>
            <person name="Medkour H."/>
            <person name="Maaloum M."/>
            <person name="BenKhedher M."/>
            <person name="Sambou M."/>
            <person name="Bassene H."/>
            <person name="Davoust B."/>
            <person name="Fenollar F."/>
            <person name="Raoult D."/>
            <person name="Mediannikov O."/>
        </authorList>
    </citation>
    <scope>NUCLEOTIDE SEQUENCE [LARGE SCALE GENOMIC DNA]</scope>
    <source>
        <strain evidence="1 2">PL13</strain>
    </source>
</reference>
<sequence length="58" mass="6429">MELANDGGHEEVESLLRNELLLDAVKRKDRSGVEAQLDKGANVNYVRREDGCAPCCQL</sequence>
<evidence type="ECO:0000313" key="2">
    <source>
        <dbReference type="Proteomes" id="UP000516514"/>
    </source>
</evidence>
<name>A0A7M3U225_9RICK</name>
<proteinExistence type="predicted"/>
<gene>
    <name evidence="1" type="ORF">ID128_00910</name>
</gene>
<organism evidence="1 2">
    <name type="scientific">Candidatus Wolbachia massiliensis</name>
    <dbReference type="NCBI Taxonomy" id="1845000"/>
    <lineage>
        <taxon>Bacteria</taxon>
        <taxon>Pseudomonadati</taxon>
        <taxon>Pseudomonadota</taxon>
        <taxon>Alphaproteobacteria</taxon>
        <taxon>Rickettsiales</taxon>
        <taxon>Anaplasmataceae</taxon>
        <taxon>Wolbachieae</taxon>
        <taxon>Wolbachia</taxon>
    </lineage>
</organism>
<keyword evidence="2" id="KW-1185">Reference proteome</keyword>
<accession>A0A7M3U225</accession>
<dbReference type="Proteomes" id="UP000516514">
    <property type="component" value="Chromosome"/>
</dbReference>
<dbReference type="AlphaFoldDB" id="A0A7M3U225"/>
<evidence type="ECO:0000313" key="1">
    <source>
        <dbReference type="EMBL" id="QOD38460.1"/>
    </source>
</evidence>
<protein>
    <submittedName>
        <fullName evidence="1">Uncharacterized protein</fullName>
    </submittedName>
</protein>
<dbReference type="KEGG" id="wms:ID128_00910"/>
<dbReference type="EMBL" id="CP061738">
    <property type="protein sequence ID" value="QOD38460.1"/>
    <property type="molecule type" value="Genomic_DNA"/>
</dbReference>